<evidence type="ECO:0000256" key="7">
    <source>
        <dbReference type="ARBA" id="ARBA00022723"/>
    </source>
</evidence>
<dbReference type="InterPro" id="IPR005850">
    <property type="entry name" value="GalP_Utransf_C"/>
</dbReference>
<evidence type="ECO:0000256" key="9">
    <source>
        <dbReference type="ARBA" id="ARBA00023144"/>
    </source>
</evidence>
<evidence type="ECO:0000259" key="14">
    <source>
        <dbReference type="Pfam" id="PF02744"/>
    </source>
</evidence>
<evidence type="ECO:0000256" key="5">
    <source>
        <dbReference type="ARBA" id="ARBA00022679"/>
    </source>
</evidence>
<keyword evidence="16" id="KW-1185">Reference proteome</keyword>
<dbReference type="Pfam" id="PF01087">
    <property type="entry name" value="GalP_UDP_transf"/>
    <property type="match status" value="1"/>
</dbReference>
<evidence type="ECO:0000256" key="2">
    <source>
        <dbReference type="ARBA" id="ARBA00001947"/>
    </source>
</evidence>
<dbReference type="Proteomes" id="UP001158576">
    <property type="component" value="Chromosome XSR"/>
</dbReference>
<proteinExistence type="inferred from homology"/>
<feature type="domain" description="Galactose-1-phosphate uridyl transferase C-terminal" evidence="14">
    <location>
        <begin position="183"/>
        <end position="349"/>
    </location>
</feature>
<dbReference type="InterPro" id="IPR005849">
    <property type="entry name" value="GalP_Utransf_N"/>
</dbReference>
<name>A0ABN7SBI0_OIKDI</name>
<comment type="similarity">
    <text evidence="4 11">Belongs to the galactose-1-phosphate uridylyltransferase type 1 family.</text>
</comment>
<dbReference type="NCBIfam" id="NF008724">
    <property type="entry name" value="PRK11720.1"/>
    <property type="match status" value="1"/>
</dbReference>
<dbReference type="PIRSF" id="PIRSF000808">
    <property type="entry name" value="GalT"/>
    <property type="match status" value="1"/>
</dbReference>
<dbReference type="PANTHER" id="PTHR11943:SF1">
    <property type="entry name" value="GALACTOSE-1-PHOSPHATE URIDYLYLTRANSFERASE"/>
    <property type="match status" value="1"/>
</dbReference>
<evidence type="ECO:0000256" key="1">
    <source>
        <dbReference type="ARBA" id="ARBA00001107"/>
    </source>
</evidence>
<comment type="catalytic activity">
    <reaction evidence="1 11">
        <text>alpha-D-galactose 1-phosphate + UDP-alpha-D-glucose = alpha-D-glucose 1-phosphate + UDP-alpha-D-galactose</text>
        <dbReference type="Rhea" id="RHEA:13989"/>
        <dbReference type="ChEBI" id="CHEBI:58336"/>
        <dbReference type="ChEBI" id="CHEBI:58601"/>
        <dbReference type="ChEBI" id="CHEBI:58885"/>
        <dbReference type="ChEBI" id="CHEBI:66914"/>
        <dbReference type="EC" id="2.7.7.12"/>
    </reaction>
</comment>
<dbReference type="InterPro" id="IPR036265">
    <property type="entry name" value="HIT-like_sf"/>
</dbReference>
<keyword evidence="10 11" id="KW-0119">Carbohydrate metabolism</keyword>
<evidence type="ECO:0000256" key="6">
    <source>
        <dbReference type="ARBA" id="ARBA00022695"/>
    </source>
</evidence>
<dbReference type="InterPro" id="IPR001937">
    <property type="entry name" value="GalP_UDPtransf1"/>
</dbReference>
<comment type="pathway">
    <text evidence="3 11">Carbohydrate metabolism; galactose metabolism.</text>
</comment>
<dbReference type="InterPro" id="IPR019779">
    <property type="entry name" value="GalP_UDPtransf1_His-AS"/>
</dbReference>
<evidence type="ECO:0000313" key="15">
    <source>
        <dbReference type="EMBL" id="CAG5094639.1"/>
    </source>
</evidence>
<dbReference type="PROSITE" id="PS00117">
    <property type="entry name" value="GAL_P_UDP_TRANSF_I"/>
    <property type="match status" value="1"/>
</dbReference>
<dbReference type="PANTHER" id="PTHR11943">
    <property type="entry name" value="GALACTOSE-1-PHOSPHATE URIDYLYLTRANSFERASE"/>
    <property type="match status" value="1"/>
</dbReference>
<keyword evidence="7 11" id="KW-0479">Metal-binding</keyword>
<gene>
    <name evidence="15" type="ORF">OKIOD_LOCUS5292</name>
</gene>
<evidence type="ECO:0000256" key="3">
    <source>
        <dbReference type="ARBA" id="ARBA00004947"/>
    </source>
</evidence>
<dbReference type="CDD" id="cd00608">
    <property type="entry name" value="GalT"/>
    <property type="match status" value="1"/>
</dbReference>
<keyword evidence="5 11" id="KW-0808">Transferase</keyword>
<keyword evidence="6 11" id="KW-0548">Nucleotidyltransferase</keyword>
<evidence type="ECO:0000256" key="10">
    <source>
        <dbReference type="ARBA" id="ARBA00023277"/>
    </source>
</evidence>
<dbReference type="EMBL" id="OU015569">
    <property type="protein sequence ID" value="CAG5094639.1"/>
    <property type="molecule type" value="Genomic_DNA"/>
</dbReference>
<evidence type="ECO:0000256" key="8">
    <source>
        <dbReference type="ARBA" id="ARBA00022833"/>
    </source>
</evidence>
<feature type="region of interest" description="Disordered" evidence="12">
    <location>
        <begin position="32"/>
        <end position="66"/>
    </location>
</feature>
<organism evidence="15 16">
    <name type="scientific">Oikopleura dioica</name>
    <name type="common">Tunicate</name>
    <dbReference type="NCBI Taxonomy" id="34765"/>
    <lineage>
        <taxon>Eukaryota</taxon>
        <taxon>Metazoa</taxon>
        <taxon>Chordata</taxon>
        <taxon>Tunicata</taxon>
        <taxon>Appendicularia</taxon>
        <taxon>Copelata</taxon>
        <taxon>Oikopleuridae</taxon>
        <taxon>Oikopleura</taxon>
    </lineage>
</organism>
<evidence type="ECO:0000256" key="12">
    <source>
        <dbReference type="SAM" id="MobiDB-lite"/>
    </source>
</evidence>
<keyword evidence="8" id="KW-0862">Zinc</keyword>
<dbReference type="NCBIfam" id="TIGR00209">
    <property type="entry name" value="galT_1"/>
    <property type="match status" value="1"/>
</dbReference>
<dbReference type="Pfam" id="PF02744">
    <property type="entry name" value="GalP_UDP_tr_C"/>
    <property type="match status" value="1"/>
</dbReference>
<protein>
    <recommendedName>
        <fullName evidence="11">Galactose-1-phosphate uridylyltransferase</fullName>
        <ecNumber evidence="11">2.7.7.12</ecNumber>
    </recommendedName>
</protein>
<sequence>MAFDPTEHPHRRFNPLLDEWVLVSPHRMKRPWSGQVDPPEMDDVPEYDPKNPLCPGNTRSNGEKNPEYETTFVFPNDFPAILTDTPEPPKDEKPKLFRSAPVRGECKVICFHPKTNVTLAKMKTEELNQVVDAWVEQATNLEKYKWVQIFENRGKMMGCSNPHPHCQIWATDVLPTLPEKADNSQRKYFKEENTPMLDDYCKEELSRRERIVVENDHWLVVVPYWATWPYQTLVLPKFPMKRIQELGASERAEEKISFGNIINQLTIKYDNLFKCNFPYSGGFYSAPNGSEDDAHWTFHGHFYPPLLRSASVRKFMVGFEMLGMPQRDLTAEQAAKTLRDLPQVHYTTQQ</sequence>
<keyword evidence="9 11" id="KW-0299">Galactose metabolism</keyword>
<reference evidence="15 16" key="1">
    <citation type="submission" date="2021-04" db="EMBL/GenBank/DDBJ databases">
        <authorList>
            <person name="Bliznina A."/>
        </authorList>
    </citation>
    <scope>NUCLEOTIDE SEQUENCE [LARGE SCALE GENOMIC DNA]</scope>
</reference>
<dbReference type="SUPFAM" id="SSF54197">
    <property type="entry name" value="HIT-like"/>
    <property type="match status" value="2"/>
</dbReference>
<evidence type="ECO:0000313" key="16">
    <source>
        <dbReference type="Proteomes" id="UP001158576"/>
    </source>
</evidence>
<dbReference type="EC" id="2.7.7.12" evidence="11"/>
<comment type="cofactor">
    <cofactor evidence="2">
        <name>Zn(2+)</name>
        <dbReference type="ChEBI" id="CHEBI:29105"/>
    </cofactor>
</comment>
<evidence type="ECO:0000259" key="13">
    <source>
        <dbReference type="Pfam" id="PF01087"/>
    </source>
</evidence>
<evidence type="ECO:0000256" key="11">
    <source>
        <dbReference type="RuleBase" id="RU000506"/>
    </source>
</evidence>
<accession>A0ABN7SBI0</accession>
<feature type="domain" description="Galactose-1-phosphate uridyl transferase N-terminal" evidence="13">
    <location>
        <begin position="2"/>
        <end position="175"/>
    </location>
</feature>
<dbReference type="Gene3D" id="3.30.428.10">
    <property type="entry name" value="HIT-like"/>
    <property type="match status" value="2"/>
</dbReference>
<evidence type="ECO:0000256" key="4">
    <source>
        <dbReference type="ARBA" id="ARBA00010951"/>
    </source>
</evidence>